<dbReference type="Proteomes" id="UP000641954">
    <property type="component" value="Unassembled WGS sequence"/>
</dbReference>
<dbReference type="Pfam" id="PF01850">
    <property type="entry name" value="PIN"/>
    <property type="match status" value="1"/>
</dbReference>
<gene>
    <name evidence="2" type="ORF">H6G72_05295</name>
</gene>
<feature type="domain" description="PIN" evidence="1">
    <location>
        <begin position="2"/>
        <end position="117"/>
    </location>
</feature>
<dbReference type="InterPro" id="IPR029060">
    <property type="entry name" value="PIN-like_dom_sf"/>
</dbReference>
<dbReference type="EMBL" id="JACJSK010000006">
    <property type="protein sequence ID" value="MBD2543276.1"/>
    <property type="molecule type" value="Genomic_DNA"/>
</dbReference>
<protein>
    <submittedName>
        <fullName evidence="2">PIN domain-containing protein</fullName>
    </submittedName>
</protein>
<evidence type="ECO:0000259" key="1">
    <source>
        <dbReference type="Pfam" id="PF01850"/>
    </source>
</evidence>
<dbReference type="InterPro" id="IPR039018">
    <property type="entry name" value="VapC20-like"/>
</dbReference>
<sequence>MIIVDTGVWVALANKNDTHHAAAKKSFSQYNEPLITTWCVVTETCYFLQSRRGVTAAITFITAMSEGLFQIFDLKDNHVVRMKELMEKYRDVPMDLADASLVVLAEEYKIGRILTLDIKDFGIYQWNNQNYFENLFIPQK</sequence>
<dbReference type="Gene3D" id="3.40.50.1010">
    <property type="entry name" value="5'-nuclease"/>
    <property type="match status" value="1"/>
</dbReference>
<dbReference type="PANTHER" id="PTHR42188:SF1">
    <property type="entry name" value="23S RRNA-SPECIFIC ENDONUCLEASE VAPC20"/>
    <property type="match status" value="1"/>
</dbReference>
<dbReference type="InterPro" id="IPR002716">
    <property type="entry name" value="PIN_dom"/>
</dbReference>
<keyword evidence="3" id="KW-1185">Reference proteome</keyword>
<name>A0ABR8E9H3_9CYAN</name>
<reference evidence="2 3" key="1">
    <citation type="journal article" date="2020" name="ISME J.">
        <title>Comparative genomics reveals insights into cyanobacterial evolution and habitat adaptation.</title>
        <authorList>
            <person name="Chen M.Y."/>
            <person name="Teng W.K."/>
            <person name="Zhao L."/>
            <person name="Hu C.X."/>
            <person name="Zhou Y.K."/>
            <person name="Han B.P."/>
            <person name="Song L.R."/>
            <person name="Shu W.S."/>
        </authorList>
    </citation>
    <scope>NUCLEOTIDE SEQUENCE [LARGE SCALE GENOMIC DNA]</scope>
    <source>
        <strain evidence="2 3">FACHB-1370</strain>
    </source>
</reference>
<evidence type="ECO:0000313" key="3">
    <source>
        <dbReference type="Proteomes" id="UP000641954"/>
    </source>
</evidence>
<evidence type="ECO:0000313" key="2">
    <source>
        <dbReference type="EMBL" id="MBD2543276.1"/>
    </source>
</evidence>
<dbReference type="PANTHER" id="PTHR42188">
    <property type="entry name" value="23S RRNA-SPECIFIC ENDONUCLEASE VAPC20"/>
    <property type="match status" value="1"/>
</dbReference>
<dbReference type="SUPFAM" id="SSF88723">
    <property type="entry name" value="PIN domain-like"/>
    <property type="match status" value="1"/>
</dbReference>
<accession>A0ABR8E9H3</accession>
<organism evidence="2 3">
    <name type="scientific">Planktothricoides raciborskii FACHB-1370</name>
    <dbReference type="NCBI Taxonomy" id="2949576"/>
    <lineage>
        <taxon>Bacteria</taxon>
        <taxon>Bacillati</taxon>
        <taxon>Cyanobacteriota</taxon>
        <taxon>Cyanophyceae</taxon>
        <taxon>Oscillatoriophycideae</taxon>
        <taxon>Oscillatoriales</taxon>
        <taxon>Oscillatoriaceae</taxon>
        <taxon>Planktothricoides</taxon>
    </lineage>
</organism>
<comment type="caution">
    <text evidence="2">The sequence shown here is derived from an EMBL/GenBank/DDBJ whole genome shotgun (WGS) entry which is preliminary data.</text>
</comment>
<dbReference type="RefSeq" id="WP_190877476.1">
    <property type="nucleotide sequence ID" value="NZ_JACJSK010000006.1"/>
</dbReference>
<proteinExistence type="predicted"/>